<gene>
    <name evidence="2" type="ORF">Bealeia1_01091</name>
</gene>
<dbReference type="EMBL" id="CP133270">
    <property type="protein sequence ID" value="WVX66902.1"/>
    <property type="molecule type" value="Genomic_DNA"/>
</dbReference>
<organism evidence="2 3">
    <name type="scientific">Candidatus Bealeia paramacronuclearis</name>
    <dbReference type="NCBI Taxonomy" id="1921001"/>
    <lineage>
        <taxon>Bacteria</taxon>
        <taxon>Pseudomonadati</taxon>
        <taxon>Pseudomonadota</taxon>
        <taxon>Alphaproteobacteria</taxon>
        <taxon>Holosporales</taxon>
        <taxon>Holosporaceae</taxon>
        <taxon>Candidatus Bealeia</taxon>
    </lineage>
</organism>
<reference evidence="2 3" key="1">
    <citation type="journal article" date="2024" name="Environ. Microbiol.">
        <title>Novel evolutionary insights on the interactions of the Holosporales (Alphaproteobacteria) with eukaryotic hosts from comparative genomics.</title>
        <authorList>
            <person name="Giovannini M."/>
            <person name="Petroni G."/>
            <person name="Castelli M."/>
        </authorList>
    </citation>
    <scope>NUCLEOTIDE SEQUENCE [LARGE SCALE GENOMIC DNA]</scope>
    <source>
        <strain evidence="2 3">US_Bl 15I1</strain>
    </source>
</reference>
<feature type="domain" description="NfeD-like C-terminal" evidence="1">
    <location>
        <begin position="2"/>
        <end position="52"/>
    </location>
</feature>
<dbReference type="InterPro" id="IPR002810">
    <property type="entry name" value="NfeD-like_C"/>
</dbReference>
<dbReference type="InterPro" id="IPR012340">
    <property type="entry name" value="NA-bd_OB-fold"/>
</dbReference>
<name>A0ABZ2C643_9PROT</name>
<proteinExistence type="predicted"/>
<sequence>MGQVFVLSKAIVDGRGKAKVGDTEWIVIGPDLPQGAQVKITGVEGTFLKVKPAD</sequence>
<dbReference type="Proteomes" id="UP001330434">
    <property type="component" value="Chromosome"/>
</dbReference>
<evidence type="ECO:0000313" key="2">
    <source>
        <dbReference type="EMBL" id="WVX66902.1"/>
    </source>
</evidence>
<accession>A0ABZ2C643</accession>
<dbReference type="Gene3D" id="2.40.50.140">
    <property type="entry name" value="Nucleic acid-binding proteins"/>
    <property type="match status" value="1"/>
</dbReference>
<keyword evidence="3" id="KW-1185">Reference proteome</keyword>
<protein>
    <submittedName>
        <fullName evidence="2">NfeD family domain protein</fullName>
    </submittedName>
</protein>
<evidence type="ECO:0000313" key="3">
    <source>
        <dbReference type="Proteomes" id="UP001330434"/>
    </source>
</evidence>
<dbReference type="Pfam" id="PF01957">
    <property type="entry name" value="NfeD"/>
    <property type="match status" value="1"/>
</dbReference>
<evidence type="ECO:0000259" key="1">
    <source>
        <dbReference type="Pfam" id="PF01957"/>
    </source>
</evidence>